<name>A0A183IAI5_9BILA</name>
<dbReference type="Proteomes" id="UP000270296">
    <property type="component" value="Unassembled WGS sequence"/>
</dbReference>
<keyword evidence="1" id="KW-1133">Transmembrane helix</keyword>
<evidence type="ECO:0000313" key="3">
    <source>
        <dbReference type="Proteomes" id="UP000270296"/>
    </source>
</evidence>
<keyword evidence="3" id="KW-1185">Reference proteome</keyword>
<evidence type="ECO:0000313" key="4">
    <source>
        <dbReference type="WBParaSite" id="SBAD_0000065201-mRNA-1"/>
    </source>
</evidence>
<sequence>MVRIYSRLNGWSLPPNPLQIFAWVIIVYLATLVYVVLIPVLRVHAVKVALYAVMIVLRRLT</sequence>
<gene>
    <name evidence="2" type="ORF">SBAD_LOCUS629</name>
</gene>
<reference evidence="4" key="1">
    <citation type="submission" date="2016-06" db="UniProtKB">
        <authorList>
            <consortium name="WormBaseParasite"/>
        </authorList>
    </citation>
    <scope>IDENTIFICATION</scope>
</reference>
<proteinExistence type="predicted"/>
<protein>
    <submittedName>
        <fullName evidence="4">YggT family protein</fullName>
    </submittedName>
</protein>
<keyword evidence="1" id="KW-0812">Transmembrane</keyword>
<evidence type="ECO:0000313" key="2">
    <source>
        <dbReference type="EMBL" id="VDO85957.1"/>
    </source>
</evidence>
<evidence type="ECO:0000256" key="1">
    <source>
        <dbReference type="SAM" id="Phobius"/>
    </source>
</evidence>
<dbReference type="WBParaSite" id="SBAD_0000065201-mRNA-1">
    <property type="protein sequence ID" value="SBAD_0000065201-mRNA-1"/>
    <property type="gene ID" value="SBAD_0000065201"/>
</dbReference>
<dbReference type="OrthoDB" id="9909019at2759"/>
<dbReference type="AlphaFoldDB" id="A0A183IAI5"/>
<dbReference type="EMBL" id="UZAM01002305">
    <property type="protein sequence ID" value="VDO85957.1"/>
    <property type="molecule type" value="Genomic_DNA"/>
</dbReference>
<organism evidence="4">
    <name type="scientific">Soboliphyme baturini</name>
    <dbReference type="NCBI Taxonomy" id="241478"/>
    <lineage>
        <taxon>Eukaryota</taxon>
        <taxon>Metazoa</taxon>
        <taxon>Ecdysozoa</taxon>
        <taxon>Nematoda</taxon>
        <taxon>Enoplea</taxon>
        <taxon>Dorylaimia</taxon>
        <taxon>Dioctophymatida</taxon>
        <taxon>Dioctophymatoidea</taxon>
        <taxon>Soboliphymatidae</taxon>
        <taxon>Soboliphyme</taxon>
    </lineage>
</organism>
<feature type="transmembrane region" description="Helical" evidence="1">
    <location>
        <begin position="20"/>
        <end position="41"/>
    </location>
</feature>
<reference evidence="2 3" key="2">
    <citation type="submission" date="2018-11" db="EMBL/GenBank/DDBJ databases">
        <authorList>
            <consortium name="Pathogen Informatics"/>
        </authorList>
    </citation>
    <scope>NUCLEOTIDE SEQUENCE [LARGE SCALE GENOMIC DNA]</scope>
</reference>
<accession>A0A183IAI5</accession>
<keyword evidence="1" id="KW-0472">Membrane</keyword>